<evidence type="ECO:0000313" key="2">
    <source>
        <dbReference type="EMBL" id="OOQ60712.1"/>
    </source>
</evidence>
<dbReference type="SUPFAM" id="SSF49899">
    <property type="entry name" value="Concanavalin A-like lectins/glucanases"/>
    <property type="match status" value="1"/>
</dbReference>
<dbReference type="Pfam" id="PF13385">
    <property type="entry name" value="Laminin_G_3"/>
    <property type="match status" value="1"/>
</dbReference>
<organism evidence="2 3">
    <name type="scientific">Mucilaginibacter pedocola</name>
    <dbReference type="NCBI Taxonomy" id="1792845"/>
    <lineage>
        <taxon>Bacteria</taxon>
        <taxon>Pseudomonadati</taxon>
        <taxon>Bacteroidota</taxon>
        <taxon>Sphingobacteriia</taxon>
        <taxon>Sphingobacteriales</taxon>
        <taxon>Sphingobacteriaceae</taxon>
        <taxon>Mucilaginibacter</taxon>
    </lineage>
</organism>
<evidence type="ECO:0008006" key="4">
    <source>
        <dbReference type="Google" id="ProtNLM"/>
    </source>
</evidence>
<keyword evidence="3" id="KW-1185">Reference proteome</keyword>
<feature type="chain" id="PRO_5013340770" description="LamG-like jellyroll fold domain-containing protein" evidence="1">
    <location>
        <begin position="20"/>
        <end position="277"/>
    </location>
</feature>
<reference evidence="2 3" key="1">
    <citation type="submission" date="2016-07" db="EMBL/GenBank/DDBJ databases">
        <title>Genomic analysis of zinc-resistant bacterium Mucilaginibacter pedocola TBZ30.</title>
        <authorList>
            <person name="Huang J."/>
            <person name="Tang J."/>
        </authorList>
    </citation>
    <scope>NUCLEOTIDE SEQUENCE [LARGE SCALE GENOMIC DNA]</scope>
    <source>
        <strain evidence="2 3">TBZ30</strain>
    </source>
</reference>
<dbReference type="RefSeq" id="WP_078347413.1">
    <property type="nucleotide sequence ID" value="NZ_MBTF01000005.1"/>
</dbReference>
<sequence>MKKLNIKLMALALIGVGLASCQKQFDASTYAPPLDIGGYTSANEVATSNLVAKWSFDDNLVDSVSKTAGTATGTTFNTGVKGSALQGASNAWVLTDPSASVTGLKSFTLTEWVNTPPPSNGVIGLFSLANTTQFWGNLEIFIENGSTNAAGKLRIHMFNGTDDKTFEVNDVPNLFDKFVNIGVSYDEATGNCKLYVNGSRVKQATVGGLTGPLNFKNTGKIVFGCVQFMTSPSQTTSHGAEPWASYLTGKLDEVRIYNKALTDLEVSAIVKLEGRGK</sequence>
<protein>
    <recommendedName>
        <fullName evidence="4">LamG-like jellyroll fold domain-containing protein</fullName>
    </recommendedName>
</protein>
<evidence type="ECO:0000313" key="3">
    <source>
        <dbReference type="Proteomes" id="UP000189739"/>
    </source>
</evidence>
<accession>A0A1S9PIF0</accession>
<dbReference type="STRING" id="1792845.BC343_24275"/>
<name>A0A1S9PIF0_9SPHI</name>
<dbReference type="EMBL" id="MBTF01000005">
    <property type="protein sequence ID" value="OOQ60712.1"/>
    <property type="molecule type" value="Genomic_DNA"/>
</dbReference>
<gene>
    <name evidence="2" type="ORF">BC343_24275</name>
</gene>
<dbReference type="AlphaFoldDB" id="A0A1S9PIF0"/>
<dbReference type="Proteomes" id="UP000189739">
    <property type="component" value="Unassembled WGS sequence"/>
</dbReference>
<proteinExistence type="predicted"/>
<evidence type="ECO:0000256" key="1">
    <source>
        <dbReference type="SAM" id="SignalP"/>
    </source>
</evidence>
<dbReference type="PROSITE" id="PS51257">
    <property type="entry name" value="PROKAR_LIPOPROTEIN"/>
    <property type="match status" value="1"/>
</dbReference>
<keyword evidence="1" id="KW-0732">Signal</keyword>
<dbReference type="Gene3D" id="2.60.120.200">
    <property type="match status" value="1"/>
</dbReference>
<dbReference type="GO" id="GO:0005975">
    <property type="term" value="P:carbohydrate metabolic process"/>
    <property type="evidence" value="ECO:0007669"/>
    <property type="project" value="UniProtKB-ARBA"/>
</dbReference>
<dbReference type="OrthoDB" id="9814380at2"/>
<dbReference type="GO" id="GO:0004553">
    <property type="term" value="F:hydrolase activity, hydrolyzing O-glycosyl compounds"/>
    <property type="evidence" value="ECO:0007669"/>
    <property type="project" value="UniProtKB-ARBA"/>
</dbReference>
<comment type="caution">
    <text evidence="2">The sequence shown here is derived from an EMBL/GenBank/DDBJ whole genome shotgun (WGS) entry which is preliminary data.</text>
</comment>
<feature type="signal peptide" evidence="1">
    <location>
        <begin position="1"/>
        <end position="19"/>
    </location>
</feature>
<dbReference type="InterPro" id="IPR013320">
    <property type="entry name" value="ConA-like_dom_sf"/>
</dbReference>